<gene>
    <name evidence="2" type="ORF">EI291_04535</name>
</gene>
<evidence type="ECO:0000313" key="3">
    <source>
        <dbReference type="Proteomes" id="UP000273500"/>
    </source>
</evidence>
<dbReference type="Pfam" id="PF01551">
    <property type="entry name" value="Peptidase_M23"/>
    <property type="match status" value="1"/>
</dbReference>
<protein>
    <submittedName>
        <fullName evidence="2">M23 family metallopeptidase</fullName>
    </submittedName>
</protein>
<dbReference type="OrthoDB" id="9809488at2"/>
<sequence>MVKFLALITGILFLAIPTPVRCQVAPCKVYSIKQEDGSVLIMGENHGFLPYSVALDATLVLMRSTVALPARIALPPTTEPQVLAVFTPEQAGCSYRYKTFVDLGIYTGQVPDSNTVYHLPFKASADTIRPRQKFRNQYVFALPPGTPILAAREGTVAYIRQTQKATRQRKKGNVILIYHPDGTYGSYENVVQSDSIVQIGQQIKQGSLIGYSFDNKYEPNFWFMVVYLTKTTIAPAPVTFADNHYRGTPR</sequence>
<keyword evidence="3" id="KW-1185">Reference proteome</keyword>
<proteinExistence type="predicted"/>
<evidence type="ECO:0000259" key="1">
    <source>
        <dbReference type="Pfam" id="PF01551"/>
    </source>
</evidence>
<dbReference type="EMBL" id="RWIT01000002">
    <property type="protein sequence ID" value="RSK49919.1"/>
    <property type="molecule type" value="Genomic_DNA"/>
</dbReference>
<evidence type="ECO:0000313" key="2">
    <source>
        <dbReference type="EMBL" id="RSK49919.1"/>
    </source>
</evidence>
<dbReference type="RefSeq" id="WP_125418468.1">
    <property type="nucleotide sequence ID" value="NZ_RWIT01000002.1"/>
</dbReference>
<feature type="domain" description="M23ase beta-sheet core" evidence="1">
    <location>
        <begin position="139"/>
        <end position="216"/>
    </location>
</feature>
<dbReference type="CDD" id="cd12797">
    <property type="entry name" value="M23_peptidase"/>
    <property type="match status" value="1"/>
</dbReference>
<accession>A0A428KTH5</accession>
<dbReference type="Proteomes" id="UP000273500">
    <property type="component" value="Unassembled WGS sequence"/>
</dbReference>
<organism evidence="2 3">
    <name type="scientific">Hymenobacter rigui</name>
    <dbReference type="NCBI Taxonomy" id="334424"/>
    <lineage>
        <taxon>Bacteria</taxon>
        <taxon>Pseudomonadati</taxon>
        <taxon>Bacteroidota</taxon>
        <taxon>Cytophagia</taxon>
        <taxon>Cytophagales</taxon>
        <taxon>Hymenobacteraceae</taxon>
        <taxon>Hymenobacter</taxon>
    </lineage>
</organism>
<name>A0A428KTH5_9BACT</name>
<dbReference type="SUPFAM" id="SSF51261">
    <property type="entry name" value="Duplicated hybrid motif"/>
    <property type="match status" value="1"/>
</dbReference>
<comment type="caution">
    <text evidence="2">The sequence shown here is derived from an EMBL/GenBank/DDBJ whole genome shotgun (WGS) entry which is preliminary data.</text>
</comment>
<dbReference type="InterPro" id="IPR016047">
    <property type="entry name" value="M23ase_b-sheet_dom"/>
</dbReference>
<dbReference type="AlphaFoldDB" id="A0A428KTH5"/>
<dbReference type="Gene3D" id="2.70.70.10">
    <property type="entry name" value="Glucose Permease (Domain IIA)"/>
    <property type="match status" value="1"/>
</dbReference>
<reference evidence="2 3" key="1">
    <citation type="submission" date="2018-12" db="EMBL/GenBank/DDBJ databases">
        <authorList>
            <person name="Feng G."/>
            <person name="Zhu H."/>
        </authorList>
    </citation>
    <scope>NUCLEOTIDE SEQUENCE [LARGE SCALE GENOMIC DNA]</scope>
    <source>
        <strain evidence="2 3">KCTC 12533</strain>
    </source>
</reference>
<dbReference type="InterPro" id="IPR011055">
    <property type="entry name" value="Dup_hybrid_motif"/>
</dbReference>